<dbReference type="EMBL" id="KI925456">
    <property type="protein sequence ID" value="ETW83787.1"/>
    <property type="molecule type" value="Genomic_DNA"/>
</dbReference>
<dbReference type="OrthoDB" id="20900at2759"/>
<dbReference type="InParanoid" id="W4KD80"/>
<reference evidence="7 8" key="1">
    <citation type="journal article" date="2012" name="New Phytol.">
        <title>Insight into trade-off between wood decay and parasitism from the genome of a fungal forest pathogen.</title>
        <authorList>
            <person name="Olson A."/>
            <person name="Aerts A."/>
            <person name="Asiegbu F."/>
            <person name="Belbahri L."/>
            <person name="Bouzid O."/>
            <person name="Broberg A."/>
            <person name="Canback B."/>
            <person name="Coutinho P.M."/>
            <person name="Cullen D."/>
            <person name="Dalman K."/>
            <person name="Deflorio G."/>
            <person name="van Diepen L.T."/>
            <person name="Dunand C."/>
            <person name="Duplessis S."/>
            <person name="Durling M."/>
            <person name="Gonthier P."/>
            <person name="Grimwood J."/>
            <person name="Fossdal C.G."/>
            <person name="Hansson D."/>
            <person name="Henrissat B."/>
            <person name="Hietala A."/>
            <person name="Himmelstrand K."/>
            <person name="Hoffmeister D."/>
            <person name="Hogberg N."/>
            <person name="James T.Y."/>
            <person name="Karlsson M."/>
            <person name="Kohler A."/>
            <person name="Kues U."/>
            <person name="Lee Y.H."/>
            <person name="Lin Y.C."/>
            <person name="Lind M."/>
            <person name="Lindquist E."/>
            <person name="Lombard V."/>
            <person name="Lucas S."/>
            <person name="Lunden K."/>
            <person name="Morin E."/>
            <person name="Murat C."/>
            <person name="Park J."/>
            <person name="Raffaello T."/>
            <person name="Rouze P."/>
            <person name="Salamov A."/>
            <person name="Schmutz J."/>
            <person name="Solheim H."/>
            <person name="Stahlberg J."/>
            <person name="Velez H."/>
            <person name="de Vries R.P."/>
            <person name="Wiebenga A."/>
            <person name="Woodward S."/>
            <person name="Yakovlev I."/>
            <person name="Garbelotto M."/>
            <person name="Martin F."/>
            <person name="Grigoriev I.V."/>
            <person name="Stenlid J."/>
        </authorList>
    </citation>
    <scope>NUCLEOTIDE SEQUENCE [LARGE SCALE GENOMIC DNA]</scope>
    <source>
        <strain evidence="7 8">TC 32-1</strain>
    </source>
</reference>
<dbReference type="InterPro" id="IPR012583">
    <property type="entry name" value="RIX1_N"/>
</dbReference>
<dbReference type="PANTHER" id="PTHR34105:SF1">
    <property type="entry name" value="PROLINE-, GLUTAMIC ACID- AND LEUCINE-RICH PROTEIN 1"/>
    <property type="match status" value="1"/>
</dbReference>
<dbReference type="Pfam" id="PF08167">
    <property type="entry name" value="RIX1"/>
    <property type="match status" value="1"/>
</dbReference>
<accession>W4KD80</accession>
<dbReference type="HOGENOM" id="CLU_019530_0_0_1"/>
<comment type="similarity">
    <text evidence="2">Belongs to the RIX1/PELP1 family.</text>
</comment>
<evidence type="ECO:0000256" key="4">
    <source>
        <dbReference type="ARBA" id="ARBA00023242"/>
    </source>
</evidence>
<dbReference type="STRING" id="747525.W4KD80"/>
<dbReference type="GO" id="GO:0005634">
    <property type="term" value="C:nucleus"/>
    <property type="evidence" value="ECO:0007669"/>
    <property type="project" value="UniProtKB-SubCell"/>
</dbReference>
<evidence type="ECO:0000313" key="7">
    <source>
        <dbReference type="EMBL" id="ETW83787.1"/>
    </source>
</evidence>
<feature type="domain" description="Pre-rRNA-processing protein RIX1 N-terminal" evidence="6">
    <location>
        <begin position="9"/>
        <end position="191"/>
    </location>
</feature>
<evidence type="ECO:0000256" key="2">
    <source>
        <dbReference type="ARBA" id="ARBA00010511"/>
    </source>
</evidence>
<sequence>MEPGQVLKTFLQHQLASDANSVRFLPSVLPALSPACFSPSPHLQKWSARLSSLIHSKDSGARWAGFCLALKTAKCSKALMIEGAQGWIGAALPLLSKNEPVPNIKAAIRLLAHIFSAATDILEFQRQLATPNVPKYSLVLLALADKHSDHELQLLAINSLTQIIPLFPTLHRGLHASLSSFVLRQLNGSAPKPTDASILEASSRLYAVLPVTGGKVGAATLWRKSVDETVLFLWNAFVTIRTTFPHDARLRQRHPVPDADPLLGIPLNLDRLRCGIIALCDLLRFTSTRPVQMPLGAIVQLCFAFLSCTNEEKRDGHIDLTTRALEESATADVLSFGCMLLRDLVACARQRLTPHVPRFISVISFHLEHITSPQQRLPFLSLLTTLLEFAQPLHNVILPTRTVKALLSILSVLLPSQSDVTIRLVLHNPYLAPATYSTASRFLLSINLSLPLIAPHQISQDLTLHLRILSKVQAMCLEIGAGTSSVLSKSLGLVLNSGGDGHVTSQKLDLFLHPRAPPLVRSLPHVESLSLFRTEESNEETDVRTGLGIGVTEQTITQSAIAQDAHVISAPHVAAQGRDNETRGWQTSGQSRSMDFTSTTQPAYSMLQNETPSTTPAAKAVPSSTLPTLPTSSSESDFSSQVPDAISRSTLTETRSNQKPEATTAQPVTLPVTVLEDDEDEEMPSIDMESDSD</sequence>
<feature type="region of interest" description="Disordered" evidence="5">
    <location>
        <begin position="574"/>
        <end position="693"/>
    </location>
</feature>
<dbReference type="GO" id="GO:0006364">
    <property type="term" value="P:rRNA processing"/>
    <property type="evidence" value="ECO:0007669"/>
    <property type="project" value="TreeGrafter"/>
</dbReference>
<dbReference type="KEGG" id="hir:HETIRDRAFT_472096"/>
<feature type="compositionally biased region" description="Polar residues" evidence="5">
    <location>
        <begin position="635"/>
        <end position="667"/>
    </location>
</feature>
<dbReference type="eggNOG" id="ENOG502SAK5">
    <property type="taxonomic scope" value="Eukaryota"/>
</dbReference>
<dbReference type="InterPro" id="IPR016024">
    <property type="entry name" value="ARM-type_fold"/>
</dbReference>
<evidence type="ECO:0000256" key="1">
    <source>
        <dbReference type="ARBA" id="ARBA00004123"/>
    </source>
</evidence>
<comment type="subcellular location">
    <subcellularLocation>
        <location evidence="1">Nucleus</location>
    </subcellularLocation>
</comment>
<dbReference type="AlphaFoldDB" id="W4KD80"/>
<feature type="compositionally biased region" description="Acidic residues" evidence="5">
    <location>
        <begin position="675"/>
        <end position="693"/>
    </location>
</feature>
<dbReference type="GeneID" id="20677435"/>
<organism evidence="7 8">
    <name type="scientific">Heterobasidion irregulare (strain TC 32-1)</name>
    <dbReference type="NCBI Taxonomy" id="747525"/>
    <lineage>
        <taxon>Eukaryota</taxon>
        <taxon>Fungi</taxon>
        <taxon>Dikarya</taxon>
        <taxon>Basidiomycota</taxon>
        <taxon>Agaricomycotina</taxon>
        <taxon>Agaricomycetes</taxon>
        <taxon>Russulales</taxon>
        <taxon>Bondarzewiaceae</taxon>
        <taxon>Heterobasidion</taxon>
        <taxon>Heterobasidion annosum species complex</taxon>
    </lineage>
</organism>
<evidence type="ECO:0000259" key="6">
    <source>
        <dbReference type="Pfam" id="PF08167"/>
    </source>
</evidence>
<evidence type="ECO:0000256" key="3">
    <source>
        <dbReference type="ARBA" id="ARBA00021502"/>
    </source>
</evidence>
<dbReference type="Proteomes" id="UP000030671">
    <property type="component" value="Unassembled WGS sequence"/>
</dbReference>
<feature type="compositionally biased region" description="Low complexity" evidence="5">
    <location>
        <begin position="622"/>
        <end position="634"/>
    </location>
</feature>
<dbReference type="PANTHER" id="PTHR34105">
    <property type="entry name" value="PROLINE-, GLUTAMIC ACID- AND LEUCINE-RICH PROTEIN 1"/>
    <property type="match status" value="1"/>
</dbReference>
<proteinExistence type="inferred from homology"/>
<keyword evidence="8" id="KW-1185">Reference proteome</keyword>
<protein>
    <recommendedName>
        <fullName evidence="3">Pre-rRNA-processing protein RIX1</fullName>
    </recommendedName>
</protein>
<dbReference type="RefSeq" id="XP_009543533.1">
    <property type="nucleotide sequence ID" value="XM_009545238.1"/>
</dbReference>
<evidence type="ECO:0000256" key="5">
    <source>
        <dbReference type="SAM" id="MobiDB-lite"/>
    </source>
</evidence>
<gene>
    <name evidence="7" type="ORF">HETIRDRAFT_472096</name>
</gene>
<name>W4KD80_HETIT</name>
<feature type="compositionally biased region" description="Polar residues" evidence="5">
    <location>
        <begin position="583"/>
        <end position="616"/>
    </location>
</feature>
<evidence type="ECO:0000313" key="8">
    <source>
        <dbReference type="Proteomes" id="UP000030671"/>
    </source>
</evidence>
<dbReference type="SUPFAM" id="SSF48371">
    <property type="entry name" value="ARM repeat"/>
    <property type="match status" value="1"/>
</dbReference>
<keyword evidence="4" id="KW-0539">Nucleus</keyword>